<organism evidence="5 6">
    <name type="scientific">Pseudomonas salomonii</name>
    <dbReference type="NCBI Taxonomy" id="191391"/>
    <lineage>
        <taxon>Bacteria</taxon>
        <taxon>Pseudomonadati</taxon>
        <taxon>Pseudomonadota</taxon>
        <taxon>Gammaproteobacteria</taxon>
        <taxon>Pseudomonadales</taxon>
        <taxon>Pseudomonadaceae</taxon>
        <taxon>Pseudomonas</taxon>
    </lineage>
</organism>
<evidence type="ECO:0000259" key="4">
    <source>
        <dbReference type="Pfam" id="PF00724"/>
    </source>
</evidence>
<proteinExistence type="inferred from homology"/>
<dbReference type="GO" id="GO:0016628">
    <property type="term" value="F:oxidoreductase activity, acting on the CH-CH group of donors, NAD or NADP as acceptor"/>
    <property type="evidence" value="ECO:0007669"/>
    <property type="project" value="UniProtKB-ARBA"/>
</dbReference>
<evidence type="ECO:0000256" key="3">
    <source>
        <dbReference type="ARBA" id="ARBA00023002"/>
    </source>
</evidence>
<evidence type="ECO:0000256" key="1">
    <source>
        <dbReference type="ARBA" id="ARBA00001917"/>
    </source>
</evidence>
<dbReference type="InterPro" id="IPR001155">
    <property type="entry name" value="OxRdtase_FMN_N"/>
</dbReference>
<dbReference type="Proteomes" id="UP000182902">
    <property type="component" value="Unassembled WGS sequence"/>
</dbReference>
<comment type="cofactor">
    <cofactor evidence="1">
        <name>FMN</name>
        <dbReference type="ChEBI" id="CHEBI:58210"/>
    </cofactor>
</comment>
<keyword evidence="3" id="KW-0560">Oxidoreductase</keyword>
<gene>
    <name evidence="5" type="ORF">SAMN05216247_11459</name>
</gene>
<dbReference type="Pfam" id="PF00724">
    <property type="entry name" value="Oxidored_FMN"/>
    <property type="match status" value="1"/>
</dbReference>
<dbReference type="PANTHER" id="PTHR22893:SF91">
    <property type="entry name" value="NADPH DEHYDROGENASE 2-RELATED"/>
    <property type="match status" value="1"/>
</dbReference>
<dbReference type="EMBL" id="FNOX01000014">
    <property type="protein sequence ID" value="SDZ61864.1"/>
    <property type="molecule type" value="Genomic_DNA"/>
</dbReference>
<dbReference type="CDD" id="cd02933">
    <property type="entry name" value="OYE_like_FMN"/>
    <property type="match status" value="1"/>
</dbReference>
<evidence type="ECO:0000313" key="5">
    <source>
        <dbReference type="EMBL" id="SDZ61864.1"/>
    </source>
</evidence>
<dbReference type="PANTHER" id="PTHR22893">
    <property type="entry name" value="NADH OXIDOREDUCTASE-RELATED"/>
    <property type="match status" value="1"/>
</dbReference>
<dbReference type="SUPFAM" id="SSF51395">
    <property type="entry name" value="FMN-linked oxidoreductases"/>
    <property type="match status" value="1"/>
</dbReference>
<dbReference type="AlphaFoldDB" id="A0A1H3UHJ5"/>
<reference evidence="5 6" key="1">
    <citation type="submission" date="2016-10" db="EMBL/GenBank/DDBJ databases">
        <authorList>
            <person name="de Groot N.N."/>
        </authorList>
    </citation>
    <scope>NUCLEOTIDE SEQUENCE [LARGE SCALE GENOMIC DNA]</scope>
    <source>
        <strain evidence="5 6">ICMP 14252</strain>
    </source>
</reference>
<sequence>MSDRFASPVLQPAKLGELQLKNRIVMAPMTRSRADDVGVQPDYVADYYGQRASTGLIVTEATNISAQARGYSRTPGIWTEAQIVAWKRVTEAVHRHDGKIFLQLWHTGRMSHPDMHNGGLTVAPSAIKPHGQIRVHEGMKDFVTPRALETDEIPLIVEDYRRAAQSARIAGFDGVEVHSANNYLLEQFIRDSTNVRTDRYGGSLENRLRFPLDVVKAVIGVWGPDRVGIRISPVTTTPGETPLDSNTMATFGAYVAALSDLGVLYIHEIEGVTQLSREEVNGVDFKQLRQRFSGAYIANNQYTLDLAEQTLAAGEADFFSIGRPFIANPDLIYRLGSGAPLAQAPKVYWYGGDSTGYSDWPAMG</sequence>
<evidence type="ECO:0000256" key="2">
    <source>
        <dbReference type="ARBA" id="ARBA00005979"/>
    </source>
</evidence>
<dbReference type="InterPro" id="IPR013785">
    <property type="entry name" value="Aldolase_TIM"/>
</dbReference>
<dbReference type="InterPro" id="IPR045247">
    <property type="entry name" value="Oye-like"/>
</dbReference>
<dbReference type="Gene3D" id="3.20.20.70">
    <property type="entry name" value="Aldolase class I"/>
    <property type="match status" value="1"/>
</dbReference>
<accession>A0A1H3UHJ5</accession>
<dbReference type="RefSeq" id="WP_069787525.1">
    <property type="nucleotide sequence ID" value="NZ_FNOX01000014.1"/>
</dbReference>
<name>A0A1H3UHJ5_9PSED</name>
<dbReference type="GO" id="GO:0010181">
    <property type="term" value="F:FMN binding"/>
    <property type="evidence" value="ECO:0007669"/>
    <property type="project" value="InterPro"/>
</dbReference>
<dbReference type="FunFam" id="3.20.20.70:FF:000059">
    <property type="entry name" value="N-ethylmaleimide reductase, FMN-linked"/>
    <property type="match status" value="1"/>
</dbReference>
<protein>
    <submittedName>
        <fullName evidence="5">N-ethylmaleimide reductase</fullName>
    </submittedName>
</protein>
<dbReference type="GO" id="GO:0005829">
    <property type="term" value="C:cytosol"/>
    <property type="evidence" value="ECO:0007669"/>
    <property type="project" value="UniProtKB-ARBA"/>
</dbReference>
<evidence type="ECO:0000313" key="6">
    <source>
        <dbReference type="Proteomes" id="UP000182902"/>
    </source>
</evidence>
<feature type="domain" description="NADH:flavin oxidoreductase/NADH oxidase N-terminal" evidence="4">
    <location>
        <begin position="10"/>
        <end position="340"/>
    </location>
</feature>
<comment type="similarity">
    <text evidence="2">Belongs to the NADH:flavin oxidoreductase/NADH oxidase family.</text>
</comment>